<keyword evidence="1" id="KW-1133">Transmembrane helix</keyword>
<accession>A0ABP1RDT6</accession>
<evidence type="ECO:0000256" key="1">
    <source>
        <dbReference type="SAM" id="Phobius"/>
    </source>
</evidence>
<name>A0ABP1RDT6_9HEXA</name>
<feature type="transmembrane region" description="Helical" evidence="1">
    <location>
        <begin position="81"/>
        <end position="101"/>
    </location>
</feature>
<evidence type="ECO:0000313" key="3">
    <source>
        <dbReference type="Proteomes" id="UP001642540"/>
    </source>
</evidence>
<dbReference type="Proteomes" id="UP001642540">
    <property type="component" value="Unassembled WGS sequence"/>
</dbReference>
<sequence>MCVSLRGGTYYGASIHITIGILFLGGFFVDLLGVAEIWHNPYATYFSLILAFIYILLFIVFGLLIFRGAEEESGKLLKGSIAGFVALQISAFFVYIVVLAVTSSIRHSRRNELLSRPAATMPTDLSEIEAILDEASIELKQNQSDIIPDIILQTTPTPENINLSGIEDDEPIISIYQIAVLIAGAIGTLAYTVVVVMYVKDVNSESGRMRRR</sequence>
<gene>
    <name evidence="2" type="ORF">ODALV1_LOCUS21735</name>
</gene>
<organism evidence="2 3">
    <name type="scientific">Orchesella dallaii</name>
    <dbReference type="NCBI Taxonomy" id="48710"/>
    <lineage>
        <taxon>Eukaryota</taxon>
        <taxon>Metazoa</taxon>
        <taxon>Ecdysozoa</taxon>
        <taxon>Arthropoda</taxon>
        <taxon>Hexapoda</taxon>
        <taxon>Collembola</taxon>
        <taxon>Entomobryomorpha</taxon>
        <taxon>Entomobryoidea</taxon>
        <taxon>Orchesellidae</taxon>
        <taxon>Orchesellinae</taxon>
        <taxon>Orchesella</taxon>
    </lineage>
</organism>
<comment type="caution">
    <text evidence="2">The sequence shown here is derived from an EMBL/GenBank/DDBJ whole genome shotgun (WGS) entry which is preliminary data.</text>
</comment>
<evidence type="ECO:0000313" key="2">
    <source>
        <dbReference type="EMBL" id="CAL8127198.1"/>
    </source>
</evidence>
<feature type="transmembrane region" description="Helical" evidence="1">
    <location>
        <begin position="13"/>
        <end position="33"/>
    </location>
</feature>
<protein>
    <recommendedName>
        <fullName evidence="4">MARVEL domain-containing protein</fullName>
    </recommendedName>
</protein>
<keyword evidence="3" id="KW-1185">Reference proteome</keyword>
<dbReference type="EMBL" id="CAXLJM020000072">
    <property type="protein sequence ID" value="CAL8127198.1"/>
    <property type="molecule type" value="Genomic_DNA"/>
</dbReference>
<feature type="transmembrane region" description="Helical" evidence="1">
    <location>
        <begin position="178"/>
        <end position="199"/>
    </location>
</feature>
<proteinExistence type="predicted"/>
<reference evidence="2 3" key="1">
    <citation type="submission" date="2024-08" db="EMBL/GenBank/DDBJ databases">
        <authorList>
            <person name="Cucini C."/>
            <person name="Frati F."/>
        </authorList>
    </citation>
    <scope>NUCLEOTIDE SEQUENCE [LARGE SCALE GENOMIC DNA]</scope>
</reference>
<keyword evidence="1" id="KW-0812">Transmembrane</keyword>
<feature type="transmembrane region" description="Helical" evidence="1">
    <location>
        <begin position="45"/>
        <end position="69"/>
    </location>
</feature>
<evidence type="ECO:0008006" key="4">
    <source>
        <dbReference type="Google" id="ProtNLM"/>
    </source>
</evidence>
<keyword evidence="1" id="KW-0472">Membrane</keyword>